<dbReference type="Gene3D" id="3.90.1150.30">
    <property type="match status" value="1"/>
</dbReference>
<dbReference type="PANTHER" id="PTHR35145:SF1">
    <property type="entry name" value="CYTOPLASMIC PROTEIN"/>
    <property type="match status" value="1"/>
</dbReference>
<evidence type="ECO:0000313" key="2">
    <source>
        <dbReference type="Proteomes" id="UP001056336"/>
    </source>
</evidence>
<dbReference type="Proteomes" id="UP001056336">
    <property type="component" value="Chromosome"/>
</dbReference>
<reference evidence="1" key="2">
    <citation type="submission" date="2022-05" db="EMBL/GenBank/DDBJ databases">
        <authorList>
            <person name="Kim J.-S."/>
            <person name="Lee K."/>
            <person name="Suh M."/>
            <person name="Eom M."/>
            <person name="Kim J.-S."/>
            <person name="Kim D.-S."/>
            <person name="Ko S.-H."/>
            <person name="Shin Y."/>
            <person name="Lee J.-S."/>
        </authorList>
    </citation>
    <scope>NUCLEOTIDE SEQUENCE</scope>
    <source>
        <strain evidence="1">N237</strain>
    </source>
</reference>
<dbReference type="RefSeq" id="WP_249773274.1">
    <property type="nucleotide sequence ID" value="NZ_CP097332.1"/>
</dbReference>
<keyword evidence="2" id="KW-1185">Reference proteome</keyword>
<dbReference type="Pfam" id="PF04237">
    <property type="entry name" value="YjbR"/>
    <property type="match status" value="1"/>
</dbReference>
<evidence type="ECO:0000313" key="1">
    <source>
        <dbReference type="EMBL" id="UQX89378.1"/>
    </source>
</evidence>
<reference evidence="1" key="1">
    <citation type="journal article" date="2018" name="Int. J. Syst. Evol. Microbiol.">
        <title>Jatrophihabitans telluris sp. nov., isolated from sediment soil of lava forest wetlands and the emended description of the genus Jatrophihabitans.</title>
        <authorList>
            <person name="Lee K.C."/>
            <person name="Suh M.K."/>
            <person name="Eom M.K."/>
            <person name="Kim K.K."/>
            <person name="Kim J.S."/>
            <person name="Kim D.S."/>
            <person name="Ko S.H."/>
            <person name="Shin Y.K."/>
            <person name="Lee J.S."/>
        </authorList>
    </citation>
    <scope>NUCLEOTIDE SEQUENCE</scope>
    <source>
        <strain evidence="1">N237</strain>
    </source>
</reference>
<keyword evidence="1" id="KW-0238">DNA-binding</keyword>
<proteinExistence type="predicted"/>
<dbReference type="InterPro" id="IPR007351">
    <property type="entry name" value="YjbR"/>
</dbReference>
<protein>
    <submittedName>
        <fullName evidence="1">MmcQ/YjbR family DNA-binding protein</fullName>
    </submittedName>
</protein>
<name>A0ABY4R0Q7_9ACTN</name>
<dbReference type="SUPFAM" id="SSF142906">
    <property type="entry name" value="YjbR-like"/>
    <property type="match status" value="1"/>
</dbReference>
<accession>A0ABY4R0Q7</accession>
<dbReference type="InterPro" id="IPR058532">
    <property type="entry name" value="YjbR/MT2646/Rv2570-like"/>
</dbReference>
<organism evidence="1 2">
    <name type="scientific">Jatrophihabitans telluris</name>
    <dbReference type="NCBI Taxonomy" id="2038343"/>
    <lineage>
        <taxon>Bacteria</taxon>
        <taxon>Bacillati</taxon>
        <taxon>Actinomycetota</taxon>
        <taxon>Actinomycetes</taxon>
        <taxon>Jatrophihabitantales</taxon>
        <taxon>Jatrophihabitantaceae</taxon>
        <taxon>Jatrophihabitans</taxon>
    </lineage>
</organism>
<dbReference type="PANTHER" id="PTHR35145">
    <property type="entry name" value="CYTOPLASMIC PROTEIN-RELATED"/>
    <property type="match status" value="1"/>
</dbReference>
<dbReference type="EMBL" id="CP097332">
    <property type="protein sequence ID" value="UQX89378.1"/>
    <property type="molecule type" value="Genomic_DNA"/>
</dbReference>
<dbReference type="GO" id="GO:0003677">
    <property type="term" value="F:DNA binding"/>
    <property type="evidence" value="ECO:0007669"/>
    <property type="project" value="UniProtKB-KW"/>
</dbReference>
<sequence length="120" mass="12904">MDAYQALAYALGKPSAWADNPFGHDLDLAKVADKIFLFPSAGGGSLGDAHSISVKNTAEAVEEFKARHPAQAGPAPYLNKRLWVRVVLNGLAEEEICELIDDSYDQVLAGLPKSRRPATP</sequence>
<gene>
    <name evidence="1" type="ORF">M6D93_05075</name>
</gene>
<dbReference type="InterPro" id="IPR038056">
    <property type="entry name" value="YjbR-like_sf"/>
</dbReference>